<feature type="region of interest" description="Disordered" evidence="1">
    <location>
        <begin position="1"/>
        <end position="108"/>
    </location>
</feature>
<keyword evidence="3" id="KW-1185">Reference proteome</keyword>
<evidence type="ECO:0000256" key="1">
    <source>
        <dbReference type="SAM" id="MobiDB-lite"/>
    </source>
</evidence>
<dbReference type="Proteomes" id="UP000029004">
    <property type="component" value="Unassembled WGS sequence"/>
</dbReference>
<protein>
    <submittedName>
        <fullName evidence="2">Uncharacterized protein</fullName>
    </submittedName>
</protein>
<comment type="caution">
    <text evidence="2">The sequence shown here is derived from an EMBL/GenBank/DDBJ whole genome shotgun (WGS) entry which is preliminary data.</text>
</comment>
<evidence type="ECO:0000313" key="2">
    <source>
        <dbReference type="EMBL" id="KFI98063.1"/>
    </source>
</evidence>
<accession>A0A087DRB3</accession>
<feature type="compositionally biased region" description="Low complexity" evidence="1">
    <location>
        <begin position="60"/>
        <end position="74"/>
    </location>
</feature>
<feature type="compositionally biased region" description="Basic and acidic residues" evidence="1">
    <location>
        <begin position="77"/>
        <end position="94"/>
    </location>
</feature>
<name>A0A087DRB3_9BIFI</name>
<gene>
    <name evidence="2" type="ORF">BSTEL_0823</name>
</gene>
<sequence length="305" mass="33479">MGTGQQAPLAGNRARTGLIEHTEQPAGQTRPEEQPRAAKPLQAGEPEWRIADTARTAAWAVPETGAAATPAAAGRTKPRERPAGTPHRPAESQRRPSGPRSRPAWFQPRPAWFPAQPAWFRYQRAEFRRQRVGLPSQPVRSPAEDRCSAPSPGFREPRYSADSPSRQTIRWKLLLDHPVQVGPQHLHVRPPNLQVAPRPLHVRPKTLQVHPQTTQVHAPTVQVHPEPPRPCPRFLLIPEAVPIPLAIPAPPASPARLPARGFRTATAASHPIVPVVPARIVASADSHPPADALHSYSWCQPMPRS</sequence>
<evidence type="ECO:0000313" key="3">
    <source>
        <dbReference type="Proteomes" id="UP000029004"/>
    </source>
</evidence>
<dbReference type="STRING" id="762211.BSTEL_0823"/>
<proteinExistence type="predicted"/>
<feature type="region of interest" description="Disordered" evidence="1">
    <location>
        <begin position="134"/>
        <end position="163"/>
    </location>
</feature>
<dbReference type="EMBL" id="JGZP01000010">
    <property type="protein sequence ID" value="KFI98063.1"/>
    <property type="molecule type" value="Genomic_DNA"/>
</dbReference>
<organism evidence="2 3">
    <name type="scientific">Bifidobacterium stellenboschense</name>
    <dbReference type="NCBI Taxonomy" id="762211"/>
    <lineage>
        <taxon>Bacteria</taxon>
        <taxon>Bacillati</taxon>
        <taxon>Actinomycetota</taxon>
        <taxon>Actinomycetes</taxon>
        <taxon>Bifidobacteriales</taxon>
        <taxon>Bifidobacteriaceae</taxon>
        <taxon>Bifidobacterium</taxon>
    </lineage>
</organism>
<dbReference type="AlphaFoldDB" id="A0A087DRB3"/>
<reference evidence="2 3" key="1">
    <citation type="submission" date="2014-03" db="EMBL/GenBank/DDBJ databases">
        <title>Genomics of Bifidobacteria.</title>
        <authorList>
            <person name="Ventura M."/>
            <person name="Milani C."/>
            <person name="Lugli G.A."/>
        </authorList>
    </citation>
    <scope>NUCLEOTIDE SEQUENCE [LARGE SCALE GENOMIC DNA]</scope>
    <source>
        <strain evidence="2 3">DSM 23968</strain>
    </source>
</reference>